<evidence type="ECO:0000313" key="12">
    <source>
        <dbReference type="Proteomes" id="UP000028252"/>
    </source>
</evidence>
<evidence type="ECO:0000256" key="5">
    <source>
        <dbReference type="ARBA" id="ARBA00022692"/>
    </source>
</evidence>
<evidence type="ECO:0000256" key="6">
    <source>
        <dbReference type="ARBA" id="ARBA00022989"/>
    </source>
</evidence>
<proteinExistence type="inferred from homology"/>
<comment type="subcellular location">
    <subcellularLocation>
        <location evidence="1 9">Cell inner membrane</location>
        <topology evidence="1 9">Multi-pass membrane protein</topology>
    </subcellularLocation>
</comment>
<dbReference type="Pfam" id="PF04290">
    <property type="entry name" value="DctQ"/>
    <property type="match status" value="1"/>
</dbReference>
<evidence type="ECO:0000256" key="3">
    <source>
        <dbReference type="ARBA" id="ARBA00022475"/>
    </source>
</evidence>
<gene>
    <name evidence="11" type="ORF">ADIMK_1702</name>
</gene>
<evidence type="ECO:0000256" key="8">
    <source>
        <dbReference type="ARBA" id="ARBA00038436"/>
    </source>
</evidence>
<keyword evidence="6 9" id="KW-1133">Transmembrane helix</keyword>
<keyword evidence="12" id="KW-1185">Reference proteome</keyword>
<dbReference type="GO" id="GO:0005886">
    <property type="term" value="C:plasma membrane"/>
    <property type="evidence" value="ECO:0007669"/>
    <property type="project" value="UniProtKB-SubCell"/>
</dbReference>
<comment type="subunit">
    <text evidence="9">The complex comprises the extracytoplasmic solute receptor protein and the two transmembrane proteins.</text>
</comment>
<organism evidence="11 12">
    <name type="scientific">Marinobacterium lacunae</name>
    <dbReference type="NCBI Taxonomy" id="1232683"/>
    <lineage>
        <taxon>Bacteria</taxon>
        <taxon>Pseudomonadati</taxon>
        <taxon>Pseudomonadota</taxon>
        <taxon>Gammaproteobacteria</taxon>
        <taxon>Oceanospirillales</taxon>
        <taxon>Oceanospirillaceae</taxon>
        <taxon>Marinobacterium</taxon>
    </lineage>
</organism>
<dbReference type="PATRIC" id="fig|1232683.4.peg.1676"/>
<dbReference type="InterPro" id="IPR007387">
    <property type="entry name" value="TRAP_DctQ"/>
</dbReference>
<dbReference type="GO" id="GO:0015740">
    <property type="term" value="P:C4-dicarboxylate transport"/>
    <property type="evidence" value="ECO:0007669"/>
    <property type="project" value="TreeGrafter"/>
</dbReference>
<comment type="similarity">
    <text evidence="8 9">Belongs to the TRAP transporter small permease family.</text>
</comment>
<feature type="transmembrane region" description="Helical" evidence="9">
    <location>
        <begin position="47"/>
        <end position="65"/>
    </location>
</feature>
<dbReference type="eggNOG" id="COG3090">
    <property type="taxonomic scope" value="Bacteria"/>
</dbReference>
<dbReference type="GO" id="GO:0022857">
    <property type="term" value="F:transmembrane transporter activity"/>
    <property type="evidence" value="ECO:0007669"/>
    <property type="project" value="UniProtKB-UniRule"/>
</dbReference>
<dbReference type="STRING" id="1232683.ADIMK_1702"/>
<sequence>MLKNLATWVERTLEAISVGLIASMTFVIVYGVVMRKLGASLIWYDEVASVLLVWITYYGAATATIKRAQLGFSGLLYSLKGSLRLAAFWLSELIVLGFFALVAWYGAVVLEFFAGETMISLPWVPTLLTHSVIPLGAALIVLAELLSLPRALADLAAGRSADQAELEEYAEEAGLSDQLFGSKHQAFQPAGAKS</sequence>
<dbReference type="PANTHER" id="PTHR35011">
    <property type="entry name" value="2,3-DIKETO-L-GULONATE TRAP TRANSPORTER SMALL PERMEASE PROTEIN YIAM"/>
    <property type="match status" value="1"/>
</dbReference>
<evidence type="ECO:0000256" key="9">
    <source>
        <dbReference type="RuleBase" id="RU369079"/>
    </source>
</evidence>
<dbReference type="Proteomes" id="UP000028252">
    <property type="component" value="Unassembled WGS sequence"/>
</dbReference>
<accession>A0A081FZL2</accession>
<evidence type="ECO:0000256" key="7">
    <source>
        <dbReference type="ARBA" id="ARBA00023136"/>
    </source>
</evidence>
<evidence type="ECO:0000256" key="4">
    <source>
        <dbReference type="ARBA" id="ARBA00022519"/>
    </source>
</evidence>
<keyword evidence="2 9" id="KW-0813">Transport</keyword>
<comment type="caution">
    <text evidence="11">The sequence shown here is derived from an EMBL/GenBank/DDBJ whole genome shotgun (WGS) entry which is preliminary data.</text>
</comment>
<reference evidence="11 12" key="1">
    <citation type="submission" date="2014-04" db="EMBL/GenBank/DDBJ databases">
        <title>Marinobacterium kochiensis sp. nov., isolated from sediment sample collected from Kochi backwaters in Kerala, India.</title>
        <authorList>
            <person name="Singh A."/>
            <person name="Pinnaka A.K."/>
        </authorList>
    </citation>
    <scope>NUCLEOTIDE SEQUENCE [LARGE SCALE GENOMIC DNA]</scope>
    <source>
        <strain evidence="11 12">AK27</strain>
    </source>
</reference>
<evidence type="ECO:0000259" key="10">
    <source>
        <dbReference type="Pfam" id="PF04290"/>
    </source>
</evidence>
<evidence type="ECO:0000256" key="2">
    <source>
        <dbReference type="ARBA" id="ARBA00022448"/>
    </source>
</evidence>
<keyword evidence="3" id="KW-1003">Cell membrane</keyword>
<dbReference type="InterPro" id="IPR055348">
    <property type="entry name" value="DctQ"/>
</dbReference>
<keyword evidence="4 9" id="KW-0997">Cell inner membrane</keyword>
<keyword evidence="7 9" id="KW-0472">Membrane</keyword>
<name>A0A081FZL2_9GAMM</name>
<dbReference type="EMBL" id="JMQN01000021">
    <property type="protein sequence ID" value="KEA63967.1"/>
    <property type="molecule type" value="Genomic_DNA"/>
</dbReference>
<evidence type="ECO:0000256" key="1">
    <source>
        <dbReference type="ARBA" id="ARBA00004429"/>
    </source>
</evidence>
<feature type="domain" description="Tripartite ATP-independent periplasmic transporters DctQ component" evidence="10">
    <location>
        <begin position="24"/>
        <end position="151"/>
    </location>
</feature>
<dbReference type="RefSeq" id="WP_036186324.1">
    <property type="nucleotide sequence ID" value="NZ_JMQN01000021.1"/>
</dbReference>
<keyword evidence="5 9" id="KW-0812">Transmembrane</keyword>
<feature type="transmembrane region" description="Helical" evidence="9">
    <location>
        <begin position="12"/>
        <end position="35"/>
    </location>
</feature>
<evidence type="ECO:0000313" key="11">
    <source>
        <dbReference type="EMBL" id="KEA63967.1"/>
    </source>
</evidence>
<feature type="transmembrane region" description="Helical" evidence="9">
    <location>
        <begin position="127"/>
        <end position="146"/>
    </location>
</feature>
<dbReference type="PANTHER" id="PTHR35011:SF2">
    <property type="entry name" value="2,3-DIKETO-L-GULONATE TRAP TRANSPORTER SMALL PERMEASE PROTEIN YIAM"/>
    <property type="match status" value="1"/>
</dbReference>
<dbReference type="AlphaFoldDB" id="A0A081FZL2"/>
<feature type="transmembrane region" description="Helical" evidence="9">
    <location>
        <begin position="86"/>
        <end position="107"/>
    </location>
</feature>
<dbReference type="OrthoDB" id="5801785at2"/>
<comment type="function">
    <text evidence="9">Part of the tripartite ATP-independent periplasmic (TRAP) transport system.</text>
</comment>
<protein>
    <recommendedName>
        <fullName evidence="9">TRAP transporter small permease protein</fullName>
    </recommendedName>
</protein>